<evidence type="ECO:0000313" key="2">
    <source>
        <dbReference type="EMBL" id="KAK6752982.1"/>
    </source>
</evidence>
<proteinExistence type="predicted"/>
<evidence type="ECO:0008006" key="4">
    <source>
        <dbReference type="Google" id="ProtNLM"/>
    </source>
</evidence>
<organism evidence="2 3">
    <name type="scientific">Necator americanus</name>
    <name type="common">Human hookworm</name>
    <dbReference type="NCBI Taxonomy" id="51031"/>
    <lineage>
        <taxon>Eukaryota</taxon>
        <taxon>Metazoa</taxon>
        <taxon>Ecdysozoa</taxon>
        <taxon>Nematoda</taxon>
        <taxon>Chromadorea</taxon>
        <taxon>Rhabditida</taxon>
        <taxon>Rhabditina</taxon>
        <taxon>Rhabditomorpha</taxon>
        <taxon>Strongyloidea</taxon>
        <taxon>Ancylostomatidae</taxon>
        <taxon>Bunostominae</taxon>
        <taxon>Necator</taxon>
    </lineage>
</organism>
<gene>
    <name evidence="2" type="primary">Necator_chrV.g17324</name>
    <name evidence="2" type="ORF">RB195_012535</name>
</gene>
<protein>
    <recommendedName>
        <fullName evidence="4">Secreted protein</fullName>
    </recommendedName>
</protein>
<evidence type="ECO:0000256" key="1">
    <source>
        <dbReference type="SAM" id="SignalP"/>
    </source>
</evidence>
<comment type="caution">
    <text evidence="2">The sequence shown here is derived from an EMBL/GenBank/DDBJ whole genome shotgun (WGS) entry which is preliminary data.</text>
</comment>
<keyword evidence="3" id="KW-1185">Reference proteome</keyword>
<accession>A0ABR1DRB2</accession>
<feature type="chain" id="PRO_5047363577" description="Secreted protein" evidence="1">
    <location>
        <begin position="27"/>
        <end position="92"/>
    </location>
</feature>
<sequence>MFARKCSSFWFLCAAVLLSYRLSILTFFQGTSQCLGNGQFCSVMWIFSSVSNVTVTLPHSMRQTESNIMFASICTCECAREAIRYGRKGEGT</sequence>
<evidence type="ECO:0000313" key="3">
    <source>
        <dbReference type="Proteomes" id="UP001303046"/>
    </source>
</evidence>
<dbReference type="EMBL" id="JAVFWL010000005">
    <property type="protein sequence ID" value="KAK6752982.1"/>
    <property type="molecule type" value="Genomic_DNA"/>
</dbReference>
<name>A0ABR1DRB2_NECAM</name>
<dbReference type="Proteomes" id="UP001303046">
    <property type="component" value="Unassembled WGS sequence"/>
</dbReference>
<keyword evidence="1" id="KW-0732">Signal</keyword>
<feature type="signal peptide" evidence="1">
    <location>
        <begin position="1"/>
        <end position="26"/>
    </location>
</feature>
<reference evidence="2 3" key="1">
    <citation type="submission" date="2023-08" db="EMBL/GenBank/DDBJ databases">
        <title>A Necator americanus chromosomal reference genome.</title>
        <authorList>
            <person name="Ilik V."/>
            <person name="Petrzelkova K.J."/>
            <person name="Pardy F."/>
            <person name="Fuh T."/>
            <person name="Niatou-Singa F.S."/>
            <person name="Gouil Q."/>
            <person name="Baker L."/>
            <person name="Ritchie M.E."/>
            <person name="Jex A.R."/>
            <person name="Gazzola D."/>
            <person name="Li H."/>
            <person name="Toshio Fujiwara R."/>
            <person name="Zhan B."/>
            <person name="Aroian R.V."/>
            <person name="Pafco B."/>
            <person name="Schwarz E.M."/>
        </authorList>
    </citation>
    <scope>NUCLEOTIDE SEQUENCE [LARGE SCALE GENOMIC DNA]</scope>
    <source>
        <strain evidence="2 3">Aroian</strain>
        <tissue evidence="2">Whole animal</tissue>
    </source>
</reference>